<dbReference type="InterPro" id="IPR005881">
    <property type="entry name" value="Ser_O-AcTrfase"/>
</dbReference>
<dbReference type="CDD" id="cd03354">
    <property type="entry name" value="LbH_SAT"/>
    <property type="match status" value="1"/>
</dbReference>
<dbReference type="InterPro" id="IPR011004">
    <property type="entry name" value="Trimer_LpxA-like_sf"/>
</dbReference>
<protein>
    <recommendedName>
        <fullName evidence="4">Acetyltransferase</fullName>
        <ecNumber evidence="4">2.3.1.-</ecNumber>
    </recommendedName>
</protein>
<reference evidence="5" key="2">
    <citation type="journal article" date="2015" name="Sci. Rep.">
        <title>Genetic analysis of capsular polysaccharide synthesis gene clusters in 79 capsular types of Klebsiella spp.</title>
        <authorList>
            <person name="Pan Y.J."/>
            <person name="Lin T.L."/>
            <person name="Chen C.T."/>
            <person name="Chen Y.Y."/>
            <person name="Hsieh P.F."/>
            <person name="Hsu C.R."/>
            <person name="Wu M.C."/>
            <person name="Wang J.T."/>
        </authorList>
    </citation>
    <scope>NUCLEOTIDE SEQUENCE</scope>
    <source>
        <strain evidence="5">3454-70</strain>
    </source>
</reference>
<proteinExistence type="inferred from homology"/>
<dbReference type="SUPFAM" id="SSF51161">
    <property type="entry name" value="Trimeric LpxA-like enzymes"/>
    <property type="match status" value="1"/>
</dbReference>
<evidence type="ECO:0000313" key="5">
    <source>
        <dbReference type="EMBL" id="BAT24452.1"/>
    </source>
</evidence>
<accession>A0A0P0YSX5</accession>
<evidence type="ECO:0000256" key="2">
    <source>
        <dbReference type="ARBA" id="ARBA00022679"/>
    </source>
</evidence>
<keyword evidence="2 4" id="KW-0808">Transferase</keyword>
<dbReference type="InterPro" id="IPR045304">
    <property type="entry name" value="LbH_SAT"/>
</dbReference>
<evidence type="ECO:0000256" key="3">
    <source>
        <dbReference type="ARBA" id="ARBA00023315"/>
    </source>
</evidence>
<dbReference type="AlphaFoldDB" id="A0A0P0YSX5"/>
<evidence type="ECO:0000256" key="4">
    <source>
        <dbReference type="PIRNR" id="PIRNR000441"/>
    </source>
</evidence>
<dbReference type="PANTHER" id="PTHR42811">
    <property type="entry name" value="SERINE ACETYLTRANSFERASE"/>
    <property type="match status" value="1"/>
</dbReference>
<dbReference type="GO" id="GO:0006535">
    <property type="term" value="P:cysteine biosynthetic process from serine"/>
    <property type="evidence" value="ECO:0007669"/>
    <property type="project" value="InterPro"/>
</dbReference>
<dbReference type="Pfam" id="PF00132">
    <property type="entry name" value="Hexapep"/>
    <property type="match status" value="1"/>
</dbReference>
<gene>
    <name evidence="5" type="primary">wcqN</name>
</gene>
<comment type="similarity">
    <text evidence="1 4">Belongs to the transferase hexapeptide repeat family.</text>
</comment>
<dbReference type="GO" id="GO:0005737">
    <property type="term" value="C:cytoplasm"/>
    <property type="evidence" value="ECO:0007669"/>
    <property type="project" value="InterPro"/>
</dbReference>
<dbReference type="EMBL" id="AB924613">
    <property type="protein sequence ID" value="BAT24452.1"/>
    <property type="molecule type" value="Genomic_DNA"/>
</dbReference>
<keyword evidence="3 4" id="KW-0012">Acyltransferase</keyword>
<evidence type="ECO:0000256" key="1">
    <source>
        <dbReference type="ARBA" id="ARBA00007274"/>
    </source>
</evidence>
<name>A0A0P0YSX5_9ENTR</name>
<dbReference type="EC" id="2.3.1.-" evidence="4"/>
<dbReference type="GO" id="GO:0009001">
    <property type="term" value="F:serine O-acetyltransferase activity"/>
    <property type="evidence" value="ECO:0007669"/>
    <property type="project" value="InterPro"/>
</dbReference>
<dbReference type="InterPro" id="IPR001451">
    <property type="entry name" value="Hexapep"/>
</dbReference>
<dbReference type="PIRSF" id="PIRSF000441">
    <property type="entry name" value="CysE"/>
    <property type="match status" value="1"/>
</dbReference>
<reference evidence="5" key="1">
    <citation type="submission" date="2014-04" db="EMBL/GenBank/DDBJ databases">
        <authorList>
            <person name="Harrison E."/>
        </authorList>
    </citation>
    <scope>NUCLEOTIDE SEQUENCE</scope>
    <source>
        <strain evidence="5">3454-70</strain>
    </source>
</reference>
<sequence length="165" mass="18472">MNVVNILKEISMNQGVKSKVVVLLFRLSTWYSVFKWPWKIFFFPFFILNKFLNEFLFCVEIPYSVDIGFGLKIFHAHSIVINKNAVLGKNCIIRQNVTIGNVTNKDGYESLSPTIGDNVELGAHVAILGNIKIGDNCRIGAGSVVTKNIANNVTVVSFGYRELVK</sequence>
<dbReference type="Gene3D" id="2.160.10.10">
    <property type="entry name" value="Hexapeptide repeat proteins"/>
    <property type="match status" value="1"/>
</dbReference>
<organism evidence="5">
    <name type="scientific">Klebsiella sp. 3454-70</name>
    <dbReference type="NCBI Taxonomy" id="1497843"/>
    <lineage>
        <taxon>Bacteria</taxon>
        <taxon>Pseudomonadati</taxon>
        <taxon>Pseudomonadota</taxon>
        <taxon>Gammaproteobacteria</taxon>
        <taxon>Enterobacterales</taxon>
        <taxon>Enterobacteriaceae</taxon>
        <taxon>Klebsiella/Raoultella group</taxon>
        <taxon>Klebsiella</taxon>
    </lineage>
</organism>